<feature type="compositionally biased region" description="Polar residues" evidence="2">
    <location>
        <begin position="1411"/>
        <end position="1443"/>
    </location>
</feature>
<dbReference type="OrthoDB" id="21416at2759"/>
<keyword evidence="6" id="KW-1185">Reference proteome</keyword>
<sequence length="1479" mass="166768">MTTSHVTDSWQRSLVQEALQKHLGSLESKGSTDAFIKECLSIGGKPGLNLNANEIHETFKESMKHITQPGNSVQKWTQNICAEFQGYGDIINNIVSADPMPTALVWGGLKIVIDCFSRYTGYNDIVKEQMDSLVVILRRINQYGDLYGKSDEMQKCLCDSYVHIFRFWYRVYKDCKRSKLGAVFKSLSTKRLRKLSAIVKDLDRNSLCIAELASLLESGKAKEDREAAQKEYDARKRDRLANERDRAASSYGALVRWIWQGTENIITNVMNFHDNNIHEQCAEGTGQWLKDHESFSVWRGASPQAPVLWLHAPPGSGKTMICSQAINIVREEEEEDAVAYHFYHFDSERAESTATQALAVLAQQLLMHYQKDERTSGEIHEMIAPPTTRALQKVIESLVEKFETTYFFLDGLDEEEADPKRWEQCTIVIRFLLRLVRSNPGKIRIFFSSQFKEQIEKELSTEDCVTVNFDEFIKSDVNYYLAREIPRLTTLGDKKDEILEQLQARAHGNFLWACLVVKALPKAANANEIRDLIHGGLPGEYNKYYKVIFRRIPDYDRARACKCFSLITYARRPLRLKELREAIGVIESNKGRGKRRKAIDHDQIPSPHALRQLLYPLVKFESVGQDAEIESTDRGVEDDNCICHLFHSTMREFILRNSAVLSSDDGKEARSGSIMSQSFIANACLSYLSLPQYTELLTRSSKDSVWVTSDGDSVEDHTFLLYAARYWDKHLDDSADIDRDCKRVIAFLRSPNFVTCLQVQSIWMDYKFKLFSQGNSLTPRLQRVFPRWLKSHKDTRSIWQDYRHFMHEWMHFLGCMGCGNLECTSFTHRGQIDRCWWGSLNPGNFLSSSAPSRFVTFRLQAPDPDFRREEQYFEAVDAETGNMKILWLNSFGACVLAAEHFVGMEDGADNEGEDSERWESDDISDSSMDEHSDQGDESWSEGSSEHSGDDLQYEDDITPWNGLPHDPISDNDSDSTSATSSSSADSSESVGPQSVEDDDLATDDGSEASDVSSTLFRYINADSDEEEGDIYPLIGSSSVRQANQHRVQTLTVYSIDEKIARKMFTFRRPASIMIYASPPVIHPSKPLVAWPLGGGDVLFADFLEKTYFTRKLRPSTPHTRHIFMQCQFSPCGKYLHIASLEGRRRPMSAAMRSTVQRVVKLLKDMTFATEQRDSRFNIPKQGTGFSLGLAVLLSTYRLSAQKTTRCLPTLIHRVRIPLGSEHSLDVSKLPMTLTWTPNKLYLSRSSSTLSVYRIQLFGLNAEEGESSEYPGGNDILVPCNPIILPGTARQRKVYYLPPAGTKMLAYAIIGSEPGGRMSFGDDNFLDGPFHIQSAHPSVWGLDGGLCPPVGCQIQEQADLGGWRKFLDHPSTVPDQGIGKLERKREKFNPEEDCECSGSNISGADLDADSAGNISGDNNSAEPSTTSNGPQRAQTTAMNLTSARSRAAIVTSPLAGLRLRVWATVAKEKKSKEQSTEADK</sequence>
<organism evidence="5 6">
    <name type="scientific">Ceriporiopsis subvermispora (strain B)</name>
    <name type="common">White-rot fungus</name>
    <name type="synonym">Gelatoporia subvermispora</name>
    <dbReference type="NCBI Taxonomy" id="914234"/>
    <lineage>
        <taxon>Eukaryota</taxon>
        <taxon>Fungi</taxon>
        <taxon>Dikarya</taxon>
        <taxon>Basidiomycota</taxon>
        <taxon>Agaricomycotina</taxon>
        <taxon>Agaricomycetes</taxon>
        <taxon>Polyporales</taxon>
        <taxon>Gelatoporiaceae</taxon>
        <taxon>Gelatoporia</taxon>
    </lineage>
</organism>
<dbReference type="Proteomes" id="UP000016930">
    <property type="component" value="Unassembled WGS sequence"/>
</dbReference>
<feature type="domain" description="DUF7708" evidence="3">
    <location>
        <begin position="75"/>
        <end position="216"/>
    </location>
</feature>
<feature type="region of interest" description="Disordered" evidence="2">
    <location>
        <begin position="906"/>
        <end position="1009"/>
    </location>
</feature>
<dbReference type="EMBL" id="KB445793">
    <property type="protein sequence ID" value="EMD40006.1"/>
    <property type="molecule type" value="Genomic_DNA"/>
</dbReference>
<feature type="region of interest" description="Disordered" evidence="2">
    <location>
        <begin position="1388"/>
        <end position="1444"/>
    </location>
</feature>
<accession>M2RME2</accession>
<proteinExistence type="predicted"/>
<evidence type="ECO:0000259" key="4">
    <source>
        <dbReference type="Pfam" id="PF24883"/>
    </source>
</evidence>
<dbReference type="InterPro" id="IPR027417">
    <property type="entry name" value="P-loop_NTPase"/>
</dbReference>
<dbReference type="PANTHER" id="PTHR10039">
    <property type="entry name" value="AMELOGENIN"/>
    <property type="match status" value="1"/>
</dbReference>
<dbReference type="InterPro" id="IPR056884">
    <property type="entry name" value="NPHP3-like_N"/>
</dbReference>
<dbReference type="PANTHER" id="PTHR10039:SF14">
    <property type="entry name" value="NACHT DOMAIN-CONTAINING PROTEIN"/>
    <property type="match status" value="1"/>
</dbReference>
<dbReference type="Pfam" id="PF24809">
    <property type="entry name" value="DUF7708"/>
    <property type="match status" value="1"/>
</dbReference>
<feature type="compositionally biased region" description="Acidic residues" evidence="2">
    <location>
        <begin position="995"/>
        <end position="1007"/>
    </location>
</feature>
<reference evidence="5 6" key="1">
    <citation type="journal article" date="2012" name="Proc. Natl. Acad. Sci. U.S.A.">
        <title>Comparative genomics of Ceriporiopsis subvermispora and Phanerochaete chrysosporium provide insight into selective ligninolysis.</title>
        <authorList>
            <person name="Fernandez-Fueyo E."/>
            <person name="Ruiz-Duenas F.J."/>
            <person name="Ferreira P."/>
            <person name="Floudas D."/>
            <person name="Hibbett D.S."/>
            <person name="Canessa P."/>
            <person name="Larrondo L.F."/>
            <person name="James T.Y."/>
            <person name="Seelenfreund D."/>
            <person name="Lobos S."/>
            <person name="Polanco R."/>
            <person name="Tello M."/>
            <person name="Honda Y."/>
            <person name="Watanabe T."/>
            <person name="Watanabe T."/>
            <person name="Ryu J.S."/>
            <person name="Kubicek C.P."/>
            <person name="Schmoll M."/>
            <person name="Gaskell J."/>
            <person name="Hammel K.E."/>
            <person name="St John F.J."/>
            <person name="Vanden Wymelenberg A."/>
            <person name="Sabat G."/>
            <person name="Splinter BonDurant S."/>
            <person name="Syed K."/>
            <person name="Yadav J.S."/>
            <person name="Doddapaneni H."/>
            <person name="Subramanian V."/>
            <person name="Lavin J.L."/>
            <person name="Oguiza J.A."/>
            <person name="Perez G."/>
            <person name="Pisabarro A.G."/>
            <person name="Ramirez L."/>
            <person name="Santoyo F."/>
            <person name="Master E."/>
            <person name="Coutinho P.M."/>
            <person name="Henrissat B."/>
            <person name="Lombard V."/>
            <person name="Magnuson J.K."/>
            <person name="Kuees U."/>
            <person name="Hori C."/>
            <person name="Igarashi K."/>
            <person name="Samejima M."/>
            <person name="Held B.W."/>
            <person name="Barry K.W."/>
            <person name="LaButti K.M."/>
            <person name="Lapidus A."/>
            <person name="Lindquist E.A."/>
            <person name="Lucas S.M."/>
            <person name="Riley R."/>
            <person name="Salamov A.A."/>
            <person name="Hoffmeister D."/>
            <person name="Schwenk D."/>
            <person name="Hadar Y."/>
            <person name="Yarden O."/>
            <person name="de Vries R.P."/>
            <person name="Wiebenga A."/>
            <person name="Stenlid J."/>
            <person name="Eastwood D."/>
            <person name="Grigoriev I.V."/>
            <person name="Berka R.M."/>
            <person name="Blanchette R.A."/>
            <person name="Kersten P."/>
            <person name="Martinez A.T."/>
            <person name="Vicuna R."/>
            <person name="Cullen D."/>
        </authorList>
    </citation>
    <scope>NUCLEOTIDE SEQUENCE [LARGE SCALE GENOMIC DNA]</scope>
    <source>
        <strain evidence="5 6">B</strain>
    </source>
</reference>
<keyword evidence="1" id="KW-0677">Repeat</keyword>
<dbReference type="InterPro" id="IPR056125">
    <property type="entry name" value="DUF7708"/>
</dbReference>
<dbReference type="Pfam" id="PF24883">
    <property type="entry name" value="NPHP3_N"/>
    <property type="match status" value="1"/>
</dbReference>
<evidence type="ECO:0000256" key="1">
    <source>
        <dbReference type="ARBA" id="ARBA00022737"/>
    </source>
</evidence>
<evidence type="ECO:0000256" key="2">
    <source>
        <dbReference type="SAM" id="MobiDB-lite"/>
    </source>
</evidence>
<name>M2RME2_CERS8</name>
<dbReference type="STRING" id="914234.M2RME2"/>
<evidence type="ECO:0000313" key="6">
    <source>
        <dbReference type="Proteomes" id="UP000016930"/>
    </source>
</evidence>
<gene>
    <name evidence="5" type="ORF">CERSUDRAFT_92497</name>
</gene>
<evidence type="ECO:0000313" key="5">
    <source>
        <dbReference type="EMBL" id="EMD40006.1"/>
    </source>
</evidence>
<protein>
    <submittedName>
        <fullName evidence="5">Uncharacterized protein</fullName>
    </submittedName>
</protein>
<dbReference type="SUPFAM" id="SSF52540">
    <property type="entry name" value="P-loop containing nucleoside triphosphate hydrolases"/>
    <property type="match status" value="1"/>
</dbReference>
<dbReference type="Gene3D" id="3.40.50.300">
    <property type="entry name" value="P-loop containing nucleotide triphosphate hydrolases"/>
    <property type="match status" value="1"/>
</dbReference>
<feature type="domain" description="Nephrocystin 3-like N-terminal" evidence="4">
    <location>
        <begin position="284"/>
        <end position="449"/>
    </location>
</feature>
<dbReference type="HOGENOM" id="CLU_004310_0_0_1"/>
<feature type="compositionally biased region" description="Low complexity" evidence="2">
    <location>
        <begin position="974"/>
        <end position="989"/>
    </location>
</feature>
<evidence type="ECO:0000259" key="3">
    <source>
        <dbReference type="Pfam" id="PF24809"/>
    </source>
</evidence>